<dbReference type="NCBIfam" id="TIGR02772">
    <property type="entry name" value="Ku_bact"/>
    <property type="match status" value="1"/>
</dbReference>
<comment type="similarity">
    <text evidence="2">Belongs to the prokaryotic Ku family.</text>
</comment>
<evidence type="ECO:0000313" key="6">
    <source>
        <dbReference type="Proteomes" id="UP000314011"/>
    </source>
</evidence>
<protein>
    <recommendedName>
        <fullName evidence="2">Non-homologous end joining protein Ku</fullName>
    </recommendedName>
</protein>
<dbReference type="HAMAP" id="MF_01875">
    <property type="entry name" value="Prokaryotic_Ku"/>
    <property type="match status" value="1"/>
</dbReference>
<feature type="compositionally biased region" description="Basic and acidic residues" evidence="3">
    <location>
        <begin position="235"/>
        <end position="246"/>
    </location>
</feature>
<dbReference type="GO" id="GO:0006303">
    <property type="term" value="P:double-strand break repair via nonhomologous end joining"/>
    <property type="evidence" value="ECO:0007669"/>
    <property type="project" value="UniProtKB-UniRule"/>
</dbReference>
<dbReference type="GO" id="GO:0003690">
    <property type="term" value="F:double-stranded DNA binding"/>
    <property type="evidence" value="ECO:0007669"/>
    <property type="project" value="UniProtKB-UniRule"/>
</dbReference>
<feature type="region of interest" description="Disordered" evidence="3">
    <location>
        <begin position="228"/>
        <end position="250"/>
    </location>
</feature>
<dbReference type="PANTHER" id="PTHR41251:SF1">
    <property type="entry name" value="NON-HOMOLOGOUS END JOINING PROTEIN KU"/>
    <property type="match status" value="1"/>
</dbReference>
<keyword evidence="2" id="KW-0234">DNA repair</keyword>
<dbReference type="OrthoDB" id="9780854at2"/>
<dbReference type="Pfam" id="PF02735">
    <property type="entry name" value="Ku"/>
    <property type="match status" value="1"/>
</dbReference>
<feature type="domain" description="Ku" evidence="4">
    <location>
        <begin position="54"/>
        <end position="183"/>
    </location>
</feature>
<name>A0A5C5GDZ0_9RHOB</name>
<dbReference type="AlphaFoldDB" id="A0A5C5GDZ0"/>
<dbReference type="CDD" id="cd00789">
    <property type="entry name" value="KU_like"/>
    <property type="match status" value="1"/>
</dbReference>
<accession>A0A5C5GDZ0</accession>
<keyword evidence="2" id="KW-0227">DNA damage</keyword>
<dbReference type="RefSeq" id="WP_140193665.1">
    <property type="nucleotide sequence ID" value="NZ_CP065915.1"/>
</dbReference>
<dbReference type="SUPFAM" id="SSF100939">
    <property type="entry name" value="SPOC domain-like"/>
    <property type="match status" value="1"/>
</dbReference>
<sequence>MASRAIWKGQLRLSLVSIPIEIHSARNSGARVSFRQIHGPSGKPVHYEKVVQGVGPVENDDIMKGYETDDGEYVLLEPDEIDAIRLETKKTLELVQFVEASEIAPIWFDRPYYVVPTDDLAEDAYRVVRDALRKTNKAGLGQLTMRGKEYLCAIRPCGDGLLLETLHYEQDIRDADPLFSGIEDDASDDELLGVATELIEKKTAKFDASAFEDHYATALKDLIGRKMKSKKTRRTKADDDEKRPEAENVVDLMDALKKSLKDSKGKGGSTRRKKAS</sequence>
<dbReference type="Proteomes" id="UP000314011">
    <property type="component" value="Unassembled WGS sequence"/>
</dbReference>
<dbReference type="PIRSF" id="PIRSF006493">
    <property type="entry name" value="Prok_Ku"/>
    <property type="match status" value="1"/>
</dbReference>
<comment type="subunit">
    <text evidence="2">Homodimer. Interacts with LigD.</text>
</comment>
<evidence type="ECO:0000256" key="3">
    <source>
        <dbReference type="SAM" id="MobiDB-lite"/>
    </source>
</evidence>
<comment type="caution">
    <text evidence="5">The sequence shown here is derived from an EMBL/GenBank/DDBJ whole genome shotgun (WGS) entry which is preliminary data.</text>
</comment>
<keyword evidence="6" id="KW-1185">Reference proteome</keyword>
<organism evidence="5 6">
    <name type="scientific">Pelagovum pacificum</name>
    <dbReference type="NCBI Taxonomy" id="2588711"/>
    <lineage>
        <taxon>Bacteria</taxon>
        <taxon>Pseudomonadati</taxon>
        <taxon>Pseudomonadota</taxon>
        <taxon>Alphaproteobacteria</taxon>
        <taxon>Rhodobacterales</taxon>
        <taxon>Paracoccaceae</taxon>
        <taxon>Pelagovum</taxon>
    </lineage>
</organism>
<keyword evidence="2" id="KW-0233">DNA recombination</keyword>
<dbReference type="InterPro" id="IPR016194">
    <property type="entry name" value="SPOC-like_C_dom_sf"/>
</dbReference>
<comment type="function">
    <text evidence="2">With LigD forms a non-homologous end joining (NHEJ) DNA repair enzyme, which repairs dsDNA breaks with reduced fidelity. Binds linear dsDNA with 5'- and 3'- overhangs but not closed circular dsDNA nor ssDNA. Recruits and stimulates the ligase activity of LigD.</text>
</comment>
<gene>
    <name evidence="2" type="primary">ku</name>
    <name evidence="5" type="ORF">FHY64_06820</name>
</gene>
<evidence type="ECO:0000313" key="5">
    <source>
        <dbReference type="EMBL" id="TNY32982.1"/>
    </source>
</evidence>
<dbReference type="EMBL" id="VFFF01000001">
    <property type="protein sequence ID" value="TNY32982.1"/>
    <property type="molecule type" value="Genomic_DNA"/>
</dbReference>
<dbReference type="SMART" id="SM00559">
    <property type="entry name" value="Ku78"/>
    <property type="match status" value="1"/>
</dbReference>
<evidence type="ECO:0000256" key="2">
    <source>
        <dbReference type="HAMAP-Rule" id="MF_01875"/>
    </source>
</evidence>
<evidence type="ECO:0000256" key="1">
    <source>
        <dbReference type="ARBA" id="ARBA00023125"/>
    </source>
</evidence>
<dbReference type="PANTHER" id="PTHR41251">
    <property type="entry name" value="NON-HOMOLOGOUS END JOINING PROTEIN KU"/>
    <property type="match status" value="1"/>
</dbReference>
<dbReference type="GO" id="GO:0006310">
    <property type="term" value="P:DNA recombination"/>
    <property type="evidence" value="ECO:0007669"/>
    <property type="project" value="UniProtKB-KW"/>
</dbReference>
<dbReference type="Gene3D" id="2.40.290.10">
    <property type="match status" value="1"/>
</dbReference>
<evidence type="ECO:0000259" key="4">
    <source>
        <dbReference type="SMART" id="SM00559"/>
    </source>
</evidence>
<keyword evidence="1 2" id="KW-0238">DNA-binding</keyword>
<reference evidence="5 6" key="1">
    <citation type="submission" date="2019-06" db="EMBL/GenBank/DDBJ databases">
        <title>Genome of new Rhodobacteraceae sp. SM1903.</title>
        <authorList>
            <person name="Ren X."/>
        </authorList>
    </citation>
    <scope>NUCLEOTIDE SEQUENCE [LARGE SCALE GENOMIC DNA]</scope>
    <source>
        <strain evidence="5 6">SM1903</strain>
    </source>
</reference>
<dbReference type="InterPro" id="IPR006164">
    <property type="entry name" value="DNA_bd_Ku70/Ku80"/>
</dbReference>
<proteinExistence type="inferred from homology"/>
<dbReference type="InterPro" id="IPR009187">
    <property type="entry name" value="Prok_Ku"/>
</dbReference>